<evidence type="ECO:0000313" key="2">
    <source>
        <dbReference type="Proteomes" id="UP001058974"/>
    </source>
</evidence>
<accession>A0A9D5BEC5</accession>
<reference evidence="1 2" key="1">
    <citation type="journal article" date="2022" name="Nat. Genet.">
        <title>Improved pea reference genome and pan-genome highlight genomic features and evolutionary characteristics.</title>
        <authorList>
            <person name="Yang T."/>
            <person name="Liu R."/>
            <person name="Luo Y."/>
            <person name="Hu S."/>
            <person name="Wang D."/>
            <person name="Wang C."/>
            <person name="Pandey M.K."/>
            <person name="Ge S."/>
            <person name="Xu Q."/>
            <person name="Li N."/>
            <person name="Li G."/>
            <person name="Huang Y."/>
            <person name="Saxena R.K."/>
            <person name="Ji Y."/>
            <person name="Li M."/>
            <person name="Yan X."/>
            <person name="He Y."/>
            <person name="Liu Y."/>
            <person name="Wang X."/>
            <person name="Xiang C."/>
            <person name="Varshney R.K."/>
            <person name="Ding H."/>
            <person name="Gao S."/>
            <person name="Zong X."/>
        </authorList>
    </citation>
    <scope>NUCLEOTIDE SEQUENCE [LARGE SCALE GENOMIC DNA]</scope>
    <source>
        <strain evidence="1 2">cv. Zhongwan 6</strain>
    </source>
</reference>
<protein>
    <submittedName>
        <fullName evidence="1">Uncharacterized protein</fullName>
    </submittedName>
</protein>
<dbReference type="Proteomes" id="UP001058974">
    <property type="component" value="Chromosome 1"/>
</dbReference>
<dbReference type="Gramene" id="Psat01G0066900-T1">
    <property type="protein sequence ID" value="KAI5441291.1"/>
    <property type="gene ID" value="KIW84_010669"/>
</dbReference>
<proteinExistence type="predicted"/>
<dbReference type="EMBL" id="JAMSHJ010000001">
    <property type="protein sequence ID" value="KAI5441291.1"/>
    <property type="molecule type" value="Genomic_DNA"/>
</dbReference>
<comment type="caution">
    <text evidence="1">The sequence shown here is derived from an EMBL/GenBank/DDBJ whole genome shotgun (WGS) entry which is preliminary data.</text>
</comment>
<organism evidence="1 2">
    <name type="scientific">Pisum sativum</name>
    <name type="common">Garden pea</name>
    <name type="synonym">Lathyrus oleraceus</name>
    <dbReference type="NCBI Taxonomy" id="3888"/>
    <lineage>
        <taxon>Eukaryota</taxon>
        <taxon>Viridiplantae</taxon>
        <taxon>Streptophyta</taxon>
        <taxon>Embryophyta</taxon>
        <taxon>Tracheophyta</taxon>
        <taxon>Spermatophyta</taxon>
        <taxon>Magnoliopsida</taxon>
        <taxon>eudicotyledons</taxon>
        <taxon>Gunneridae</taxon>
        <taxon>Pentapetalae</taxon>
        <taxon>rosids</taxon>
        <taxon>fabids</taxon>
        <taxon>Fabales</taxon>
        <taxon>Fabaceae</taxon>
        <taxon>Papilionoideae</taxon>
        <taxon>50 kb inversion clade</taxon>
        <taxon>NPAAA clade</taxon>
        <taxon>Hologalegina</taxon>
        <taxon>IRL clade</taxon>
        <taxon>Fabeae</taxon>
        <taxon>Lathyrus</taxon>
    </lineage>
</organism>
<name>A0A9D5BEC5_PEA</name>
<dbReference type="AlphaFoldDB" id="A0A9D5BEC5"/>
<gene>
    <name evidence="1" type="ORF">KIW84_010669</name>
</gene>
<keyword evidence="2" id="KW-1185">Reference proteome</keyword>
<evidence type="ECO:0000313" key="1">
    <source>
        <dbReference type="EMBL" id="KAI5441291.1"/>
    </source>
</evidence>
<sequence length="209" mass="23801">MVALLKEQVDIFTWWHQATPGWNTHVVGHELPSREDYPLVKKKVGATDQRSAVTLFHDMTHCESKCHVDDMMAKSQAEEGHPAARRLRQYAGSYHLVDVQNGSDQKAIKRRVLYGYLAQQPIDDSQPRKSEVPDEDISRYSNRKIEMDELVLPRQHLNAPTMVVEYEVGILSVVLRYVHLLGQHLPHSVRDGSDIACWSPDLIVESPDG</sequence>